<dbReference type="STRING" id="1263868.RESH_06309"/>
<dbReference type="GO" id="GO:0031410">
    <property type="term" value="C:cytoplasmic vesicle"/>
    <property type="evidence" value="ECO:0007669"/>
    <property type="project" value="UniProtKB-KW"/>
</dbReference>
<sequence length="214" mass="23957">MSEERAKLIRRGRNVEITSLIYNITEVAISLTAGFMTGSSALISWGVDSIVEANSAAFMIWQLNGEAKGINERDKRKRKKIALGVLSGAFTIAVLFICYEAISKFISQETASMSWWGIGILLVSLVVNPMLAWGKYRYGKKTDSATLKYDAIDTMICEYQTVVVLIGIGLVQWQGWWWADPVAALLIVPYVAWEAYESGRDAWQVQIDEDDNDE</sequence>
<dbReference type="Gene3D" id="1.20.1510.10">
    <property type="entry name" value="Cation efflux protein transmembrane domain"/>
    <property type="match status" value="1"/>
</dbReference>
<name>M5SA77_9BACT</name>
<evidence type="ECO:0000256" key="3">
    <source>
        <dbReference type="ARBA" id="ARBA00008731"/>
    </source>
</evidence>
<dbReference type="SUPFAM" id="SSF161111">
    <property type="entry name" value="Cation efflux protein transmembrane domain-like"/>
    <property type="match status" value="1"/>
</dbReference>
<evidence type="ECO:0000256" key="6">
    <source>
        <dbReference type="ARBA" id="ARBA00022833"/>
    </source>
</evidence>
<keyword evidence="5" id="KW-0967">Endosome</keyword>
<evidence type="ECO:0000259" key="12">
    <source>
        <dbReference type="Pfam" id="PF01545"/>
    </source>
</evidence>
<protein>
    <submittedName>
        <fullName evidence="13">Integral membrane protein</fullName>
    </submittedName>
</protein>
<proteinExistence type="inferred from homology"/>
<evidence type="ECO:0000256" key="4">
    <source>
        <dbReference type="ARBA" id="ARBA00022692"/>
    </source>
</evidence>
<dbReference type="NCBIfam" id="TIGR01297">
    <property type="entry name" value="CDF"/>
    <property type="match status" value="1"/>
</dbReference>
<reference evidence="13 14" key="1">
    <citation type="journal article" date="2013" name="Mar. Genomics">
        <title>Expression of sulfatases in Rhodopirellula baltica and the diversity of sulfatases in the genus Rhodopirellula.</title>
        <authorList>
            <person name="Wegner C.E."/>
            <person name="Richter-Heitmann T."/>
            <person name="Klindworth A."/>
            <person name="Klockow C."/>
            <person name="Richter M."/>
            <person name="Achstetter T."/>
            <person name="Glockner F.O."/>
            <person name="Harder J."/>
        </authorList>
    </citation>
    <scope>NUCLEOTIDE SEQUENCE [LARGE SCALE GENOMIC DNA]</scope>
    <source>
        <strain evidence="13 14">SH398</strain>
    </source>
</reference>
<comment type="subcellular location">
    <subcellularLocation>
        <location evidence="2">Cytoplasmic vesicle</location>
        <location evidence="2">Secretory vesicle</location>
        <location evidence="2">Synaptic vesicle membrane</location>
        <topology evidence="2">Multi-pass membrane protein</topology>
    </subcellularLocation>
    <subcellularLocation>
        <location evidence="1">Early endosome membrane</location>
    </subcellularLocation>
</comment>
<dbReference type="PANTHER" id="PTHR31937">
    <property type="entry name" value="TRANSMEMBRANE PROTEIN 163"/>
    <property type="match status" value="1"/>
</dbReference>
<dbReference type="InterPro" id="IPR058533">
    <property type="entry name" value="Cation_efflux_TM"/>
</dbReference>
<dbReference type="Proteomes" id="UP000011996">
    <property type="component" value="Unassembled WGS sequence"/>
</dbReference>
<dbReference type="EMBL" id="ANOF01000208">
    <property type="protein sequence ID" value="EMI23079.1"/>
    <property type="molecule type" value="Genomic_DNA"/>
</dbReference>
<evidence type="ECO:0000256" key="8">
    <source>
        <dbReference type="ARBA" id="ARBA00023018"/>
    </source>
</evidence>
<evidence type="ECO:0000256" key="9">
    <source>
        <dbReference type="ARBA" id="ARBA00023136"/>
    </source>
</evidence>
<gene>
    <name evidence="13" type="ORF">RESH_06309</name>
</gene>
<dbReference type="AlphaFoldDB" id="M5SA77"/>
<dbReference type="InterPro" id="IPR026765">
    <property type="entry name" value="Tmem163"/>
</dbReference>
<dbReference type="InterPro" id="IPR027469">
    <property type="entry name" value="Cation_efflux_TMD_sf"/>
</dbReference>
<evidence type="ECO:0000256" key="10">
    <source>
        <dbReference type="ARBA" id="ARBA00023329"/>
    </source>
</evidence>
<keyword evidence="7 11" id="KW-1133">Transmembrane helix</keyword>
<keyword evidence="8" id="KW-0770">Synapse</keyword>
<dbReference type="PATRIC" id="fig|1263868.3.peg.6849"/>
<feature type="domain" description="Cation efflux protein transmembrane" evidence="12">
    <location>
        <begin position="18"/>
        <end position="202"/>
    </location>
</feature>
<dbReference type="InterPro" id="IPR002524">
    <property type="entry name" value="Cation_efflux"/>
</dbReference>
<evidence type="ECO:0000313" key="13">
    <source>
        <dbReference type="EMBL" id="EMI23079.1"/>
    </source>
</evidence>
<evidence type="ECO:0000256" key="11">
    <source>
        <dbReference type="SAM" id="Phobius"/>
    </source>
</evidence>
<keyword evidence="10" id="KW-0968">Cytoplasmic vesicle</keyword>
<organism evidence="13 14">
    <name type="scientific">Rhodopirellula europaea SH398</name>
    <dbReference type="NCBI Taxonomy" id="1263868"/>
    <lineage>
        <taxon>Bacteria</taxon>
        <taxon>Pseudomonadati</taxon>
        <taxon>Planctomycetota</taxon>
        <taxon>Planctomycetia</taxon>
        <taxon>Pirellulales</taxon>
        <taxon>Pirellulaceae</taxon>
        <taxon>Rhodopirellula</taxon>
    </lineage>
</organism>
<dbReference type="GO" id="GO:0008324">
    <property type="term" value="F:monoatomic cation transmembrane transporter activity"/>
    <property type="evidence" value="ECO:0007669"/>
    <property type="project" value="InterPro"/>
</dbReference>
<comment type="caution">
    <text evidence="13">The sequence shown here is derived from an EMBL/GenBank/DDBJ whole genome shotgun (WGS) entry which is preliminary data.</text>
</comment>
<keyword evidence="9 11" id="KW-0472">Membrane</keyword>
<feature type="transmembrane region" description="Helical" evidence="11">
    <location>
        <begin position="81"/>
        <end position="102"/>
    </location>
</feature>
<feature type="transmembrane region" description="Helical" evidence="11">
    <location>
        <begin position="114"/>
        <end position="133"/>
    </location>
</feature>
<comment type="similarity">
    <text evidence="3">Belongs to the TMEM163 family.</text>
</comment>
<dbReference type="RefSeq" id="WP_008672898.1">
    <property type="nucleotide sequence ID" value="NZ_ANOF01000208.1"/>
</dbReference>
<evidence type="ECO:0000256" key="7">
    <source>
        <dbReference type="ARBA" id="ARBA00022989"/>
    </source>
</evidence>
<evidence type="ECO:0000313" key="14">
    <source>
        <dbReference type="Proteomes" id="UP000011996"/>
    </source>
</evidence>
<dbReference type="Pfam" id="PF01545">
    <property type="entry name" value="Cation_efflux"/>
    <property type="match status" value="1"/>
</dbReference>
<keyword evidence="6" id="KW-0862">Zinc</keyword>
<evidence type="ECO:0000256" key="5">
    <source>
        <dbReference type="ARBA" id="ARBA00022753"/>
    </source>
</evidence>
<evidence type="ECO:0000256" key="1">
    <source>
        <dbReference type="ARBA" id="ARBA00004146"/>
    </source>
</evidence>
<evidence type="ECO:0000256" key="2">
    <source>
        <dbReference type="ARBA" id="ARBA00004644"/>
    </source>
</evidence>
<dbReference type="PANTHER" id="PTHR31937:SF2">
    <property type="entry name" value="TRANSMEMBRANE PROTEIN 163"/>
    <property type="match status" value="1"/>
</dbReference>
<keyword evidence="4 11" id="KW-0812">Transmembrane</keyword>
<accession>M5SA77</accession>
<dbReference type="GO" id="GO:0016020">
    <property type="term" value="C:membrane"/>
    <property type="evidence" value="ECO:0007669"/>
    <property type="project" value="InterPro"/>
</dbReference>